<gene>
    <name evidence="2" type="ORF">CYCCA115_LOCUS2117</name>
</gene>
<dbReference type="Proteomes" id="UP001295423">
    <property type="component" value="Unassembled WGS sequence"/>
</dbReference>
<protein>
    <submittedName>
        <fullName evidence="2">Uncharacterized protein</fullName>
    </submittedName>
</protein>
<organism evidence="2 3">
    <name type="scientific">Cylindrotheca closterium</name>
    <dbReference type="NCBI Taxonomy" id="2856"/>
    <lineage>
        <taxon>Eukaryota</taxon>
        <taxon>Sar</taxon>
        <taxon>Stramenopiles</taxon>
        <taxon>Ochrophyta</taxon>
        <taxon>Bacillariophyta</taxon>
        <taxon>Bacillariophyceae</taxon>
        <taxon>Bacillariophycidae</taxon>
        <taxon>Bacillariales</taxon>
        <taxon>Bacillariaceae</taxon>
        <taxon>Cylindrotheca</taxon>
    </lineage>
</organism>
<evidence type="ECO:0000256" key="1">
    <source>
        <dbReference type="SAM" id="MobiDB-lite"/>
    </source>
</evidence>
<sequence>MCFNLKEQEYEIYSRPEDASLKEWTDRILSMDASQTLVQSAADAGAGDVEKGDTENLAASVALGGIPLGWANSTPMDNTQSNQLKYFPKVLSTPPSTFYALPQDVVMIPYHPSASVSSPIMSVLWEDFLSIFNLLQIFQFDQSYRPLLLPNTYLENNEDLMQATSSLMMRLPSVLTSQGKVKLEISNSLHSFTGVQSPKSDLVCAKQGLMGTAALTSHGMHRTRGPPEAESEAKLKPVQRRRRSVTSKVGMTQNRGRGGVFWKFRLWALQNLELGDNDIAALDSTKAPHKIILAKSSNPSIQSLFDELKTTFSNDARVERVEEYNWKSVVPLDQIKLLSQTTVLVSSTPTDLATAPFLPNGASLVLLYAPKQGTLPDPSEEYWDLINNLSHIRVNWLPLPDDNTEHDTNEDANTVMQLIKRAISVHDRDRLD</sequence>
<proteinExistence type="predicted"/>
<keyword evidence="3" id="KW-1185">Reference proteome</keyword>
<accession>A0AAD2CNF4</accession>
<dbReference type="EMBL" id="CAKOGP040000113">
    <property type="protein sequence ID" value="CAJ1930847.1"/>
    <property type="molecule type" value="Genomic_DNA"/>
</dbReference>
<feature type="compositionally biased region" description="Basic and acidic residues" evidence="1">
    <location>
        <begin position="225"/>
        <end position="235"/>
    </location>
</feature>
<feature type="region of interest" description="Disordered" evidence="1">
    <location>
        <begin position="218"/>
        <end position="250"/>
    </location>
</feature>
<evidence type="ECO:0000313" key="2">
    <source>
        <dbReference type="EMBL" id="CAJ1930847.1"/>
    </source>
</evidence>
<evidence type="ECO:0000313" key="3">
    <source>
        <dbReference type="Proteomes" id="UP001295423"/>
    </source>
</evidence>
<dbReference type="AlphaFoldDB" id="A0AAD2CNF4"/>
<reference evidence="2" key="1">
    <citation type="submission" date="2023-08" db="EMBL/GenBank/DDBJ databases">
        <authorList>
            <person name="Audoor S."/>
            <person name="Bilcke G."/>
        </authorList>
    </citation>
    <scope>NUCLEOTIDE SEQUENCE</scope>
</reference>
<comment type="caution">
    <text evidence="2">The sequence shown here is derived from an EMBL/GenBank/DDBJ whole genome shotgun (WGS) entry which is preliminary data.</text>
</comment>
<name>A0AAD2CNF4_9STRA</name>